<protein>
    <recommendedName>
        <fullName evidence="16">Cation/H+ exchanger domain-containing protein</fullName>
    </recommendedName>
</protein>
<evidence type="ECO:0000256" key="7">
    <source>
        <dbReference type="ARBA" id="ARBA00023065"/>
    </source>
</evidence>
<evidence type="ECO:0000256" key="4">
    <source>
        <dbReference type="ARBA" id="ARBA00022692"/>
    </source>
</evidence>
<feature type="domain" description="Cation/H+ exchanger transmembrane" evidence="11">
    <location>
        <begin position="37"/>
        <end position="416"/>
    </location>
</feature>
<accession>A0A9D4VZ88</accession>
<feature type="transmembrane region" description="Helical" evidence="10">
    <location>
        <begin position="114"/>
        <end position="135"/>
    </location>
</feature>
<comment type="similarity">
    <text evidence="9">Belongs to the monovalent cation:proton antiporter 2 (CPA2) transporter (TC 2.A.37) family. CHX (TC 2.A.37.4) subfamily.</text>
</comment>
<dbReference type="Gramene" id="Psat07G0625800-T1">
    <property type="protein sequence ID" value="KAI5391381.1"/>
    <property type="gene ID" value="KIW84_076258"/>
</dbReference>
<feature type="transmembrane region" description="Helical" evidence="10">
    <location>
        <begin position="147"/>
        <end position="167"/>
    </location>
</feature>
<feature type="transmembrane region" description="Helical" evidence="10">
    <location>
        <begin position="211"/>
        <end position="231"/>
    </location>
</feature>
<dbReference type="Pfam" id="PF00999">
    <property type="entry name" value="Na_H_Exchanger"/>
    <property type="match status" value="1"/>
</dbReference>
<feature type="transmembrane region" description="Helical" evidence="10">
    <location>
        <begin position="393"/>
        <end position="415"/>
    </location>
</feature>
<keyword evidence="2" id="KW-0813">Transport</keyword>
<evidence type="ECO:0000259" key="11">
    <source>
        <dbReference type="Pfam" id="PF00999"/>
    </source>
</evidence>
<dbReference type="GO" id="GO:0006885">
    <property type="term" value="P:regulation of pH"/>
    <property type="evidence" value="ECO:0007669"/>
    <property type="project" value="TreeGrafter"/>
</dbReference>
<dbReference type="Proteomes" id="UP001058974">
    <property type="component" value="Chromosome 7"/>
</dbReference>
<dbReference type="GO" id="GO:0015297">
    <property type="term" value="F:antiporter activity"/>
    <property type="evidence" value="ECO:0007669"/>
    <property type="project" value="InterPro"/>
</dbReference>
<dbReference type="GO" id="GO:0016020">
    <property type="term" value="C:membrane"/>
    <property type="evidence" value="ECO:0007669"/>
    <property type="project" value="UniProtKB-SubCell"/>
</dbReference>
<dbReference type="Pfam" id="PF23256">
    <property type="entry name" value="CHX17_2nd"/>
    <property type="match status" value="1"/>
</dbReference>
<evidence type="ECO:0000256" key="2">
    <source>
        <dbReference type="ARBA" id="ARBA00022448"/>
    </source>
</evidence>
<organism evidence="14 15">
    <name type="scientific">Pisum sativum</name>
    <name type="common">Garden pea</name>
    <name type="synonym">Lathyrus oleraceus</name>
    <dbReference type="NCBI Taxonomy" id="3888"/>
    <lineage>
        <taxon>Eukaryota</taxon>
        <taxon>Viridiplantae</taxon>
        <taxon>Streptophyta</taxon>
        <taxon>Embryophyta</taxon>
        <taxon>Tracheophyta</taxon>
        <taxon>Spermatophyta</taxon>
        <taxon>Magnoliopsida</taxon>
        <taxon>eudicotyledons</taxon>
        <taxon>Gunneridae</taxon>
        <taxon>Pentapetalae</taxon>
        <taxon>rosids</taxon>
        <taxon>fabids</taxon>
        <taxon>Fabales</taxon>
        <taxon>Fabaceae</taxon>
        <taxon>Papilionoideae</taxon>
        <taxon>50 kb inversion clade</taxon>
        <taxon>NPAAA clade</taxon>
        <taxon>Hologalegina</taxon>
        <taxon>IRL clade</taxon>
        <taxon>Fabeae</taxon>
        <taxon>Lathyrus</taxon>
    </lineage>
</organism>
<evidence type="ECO:0000259" key="13">
    <source>
        <dbReference type="Pfam" id="PF23259"/>
    </source>
</evidence>
<evidence type="ECO:0000256" key="10">
    <source>
        <dbReference type="SAM" id="Phobius"/>
    </source>
</evidence>
<feature type="domain" description="Cation/H(+) antiporter central" evidence="12">
    <location>
        <begin position="470"/>
        <end position="599"/>
    </location>
</feature>
<dbReference type="GO" id="GO:0006813">
    <property type="term" value="P:potassium ion transport"/>
    <property type="evidence" value="ECO:0007669"/>
    <property type="project" value="UniProtKB-KW"/>
</dbReference>
<feature type="domain" description="Cation/H(+) antiporter C-terminal" evidence="13">
    <location>
        <begin position="615"/>
        <end position="781"/>
    </location>
</feature>
<name>A0A9D4VZ88_PEA</name>
<evidence type="ECO:0000256" key="8">
    <source>
        <dbReference type="ARBA" id="ARBA00023136"/>
    </source>
</evidence>
<evidence type="ECO:0000256" key="5">
    <source>
        <dbReference type="ARBA" id="ARBA00022958"/>
    </source>
</evidence>
<evidence type="ECO:0000256" key="9">
    <source>
        <dbReference type="ARBA" id="ARBA00038341"/>
    </source>
</evidence>
<dbReference type="EMBL" id="JAMSHJ010000007">
    <property type="protein sequence ID" value="KAI5391381.1"/>
    <property type="molecule type" value="Genomic_DNA"/>
</dbReference>
<evidence type="ECO:0000256" key="1">
    <source>
        <dbReference type="ARBA" id="ARBA00004141"/>
    </source>
</evidence>
<dbReference type="PANTHER" id="PTHR32468">
    <property type="entry name" value="CATION/H + ANTIPORTER"/>
    <property type="match status" value="1"/>
</dbReference>
<feature type="transmembrane region" description="Helical" evidence="10">
    <location>
        <begin position="51"/>
        <end position="71"/>
    </location>
</feature>
<evidence type="ECO:0000313" key="15">
    <source>
        <dbReference type="Proteomes" id="UP001058974"/>
    </source>
</evidence>
<evidence type="ECO:0000259" key="12">
    <source>
        <dbReference type="Pfam" id="PF23256"/>
    </source>
</evidence>
<keyword evidence="6 10" id="KW-1133">Transmembrane helix</keyword>
<dbReference type="InterPro" id="IPR057291">
    <property type="entry name" value="CHX17_2nd"/>
</dbReference>
<feature type="non-terminal residue" evidence="14">
    <location>
        <position position="791"/>
    </location>
</feature>
<feature type="transmembrane region" description="Helical" evidence="10">
    <location>
        <begin position="179"/>
        <end position="199"/>
    </location>
</feature>
<dbReference type="InterPro" id="IPR057290">
    <property type="entry name" value="CHX17_C"/>
</dbReference>
<feature type="transmembrane region" description="Helical" evidence="10">
    <location>
        <begin position="292"/>
        <end position="311"/>
    </location>
</feature>
<dbReference type="InterPro" id="IPR050794">
    <property type="entry name" value="CPA2_transporter"/>
</dbReference>
<keyword evidence="3" id="KW-0633">Potassium transport</keyword>
<dbReference type="Gene3D" id="1.20.1530.20">
    <property type="match status" value="1"/>
</dbReference>
<feature type="transmembrane region" description="Helical" evidence="10">
    <location>
        <begin position="83"/>
        <end position="102"/>
    </location>
</feature>
<evidence type="ECO:0000313" key="14">
    <source>
        <dbReference type="EMBL" id="KAI5391381.1"/>
    </source>
</evidence>
<dbReference type="InterPro" id="IPR006153">
    <property type="entry name" value="Cation/H_exchanger_TM"/>
</dbReference>
<dbReference type="GO" id="GO:1902600">
    <property type="term" value="P:proton transmembrane transport"/>
    <property type="evidence" value="ECO:0007669"/>
    <property type="project" value="InterPro"/>
</dbReference>
<feature type="transmembrane region" description="Helical" evidence="10">
    <location>
        <begin position="26"/>
        <end position="44"/>
    </location>
</feature>
<dbReference type="PANTHER" id="PTHR32468:SF18">
    <property type="entry name" value="CATION_H(+) ANTIPORTER 1"/>
    <property type="match status" value="1"/>
</dbReference>
<reference evidence="14 15" key="1">
    <citation type="journal article" date="2022" name="Nat. Genet.">
        <title>Improved pea reference genome and pan-genome highlight genomic features and evolutionary characteristics.</title>
        <authorList>
            <person name="Yang T."/>
            <person name="Liu R."/>
            <person name="Luo Y."/>
            <person name="Hu S."/>
            <person name="Wang D."/>
            <person name="Wang C."/>
            <person name="Pandey M.K."/>
            <person name="Ge S."/>
            <person name="Xu Q."/>
            <person name="Li N."/>
            <person name="Li G."/>
            <person name="Huang Y."/>
            <person name="Saxena R.K."/>
            <person name="Ji Y."/>
            <person name="Li M."/>
            <person name="Yan X."/>
            <person name="He Y."/>
            <person name="Liu Y."/>
            <person name="Wang X."/>
            <person name="Xiang C."/>
            <person name="Varshney R.K."/>
            <person name="Ding H."/>
            <person name="Gao S."/>
            <person name="Zong X."/>
        </authorList>
    </citation>
    <scope>NUCLEOTIDE SEQUENCE [LARGE SCALE GENOMIC DNA]</scope>
    <source>
        <strain evidence="14 15">cv. Zhongwan 6</strain>
    </source>
</reference>
<feature type="transmembrane region" description="Helical" evidence="10">
    <location>
        <begin position="243"/>
        <end position="260"/>
    </location>
</feature>
<feature type="transmembrane region" description="Helical" evidence="10">
    <location>
        <begin position="360"/>
        <end position="381"/>
    </location>
</feature>
<gene>
    <name evidence="14" type="ORF">KIW84_076258</name>
</gene>
<evidence type="ECO:0008006" key="16">
    <source>
        <dbReference type="Google" id="ProtNLM"/>
    </source>
</evidence>
<dbReference type="InterPro" id="IPR038770">
    <property type="entry name" value="Na+/solute_symporter_sf"/>
</dbReference>
<proteinExistence type="inferred from homology"/>
<dbReference type="GO" id="GO:0012505">
    <property type="term" value="C:endomembrane system"/>
    <property type="evidence" value="ECO:0007669"/>
    <property type="project" value="TreeGrafter"/>
</dbReference>
<dbReference type="Pfam" id="PF23259">
    <property type="entry name" value="CHX17_C"/>
    <property type="match status" value="1"/>
</dbReference>
<keyword evidence="4 10" id="KW-0812">Transmembrane</keyword>
<comment type="subcellular location">
    <subcellularLocation>
        <location evidence="1">Membrane</location>
        <topology evidence="1">Multi-pass membrane protein</topology>
    </subcellularLocation>
</comment>
<keyword evidence="15" id="KW-1185">Reference proteome</keyword>
<comment type="caution">
    <text evidence="14">The sequence shown here is derived from an EMBL/GenBank/DDBJ whole genome shotgun (WGS) entry which is preliminary data.</text>
</comment>
<evidence type="ECO:0000256" key="6">
    <source>
        <dbReference type="ARBA" id="ARBA00022989"/>
    </source>
</evidence>
<keyword evidence="5" id="KW-0630">Potassium</keyword>
<evidence type="ECO:0000256" key="3">
    <source>
        <dbReference type="ARBA" id="ARBA00022538"/>
    </source>
</evidence>
<feature type="transmembrane region" description="Helical" evidence="10">
    <location>
        <begin position="331"/>
        <end position="353"/>
    </location>
</feature>
<keyword evidence="8 10" id="KW-0472">Membrane</keyword>
<dbReference type="AlphaFoldDB" id="A0A9D4VZ88"/>
<keyword evidence="7" id="KW-0406">Ion transport</keyword>
<sequence length="791" mass="88638">KYKKHNMDATHTMFCENDIVNPLSSIGMQLSCILVVSHFFNVLLRSLGQPGPIAQILAGLILGPMSHIPYIRKTFFPPSSINYYEVVGFFCRIHFMFLFGLETNIQYTLRNLRLVTLIACGGALVGAIFGLSVSFYLYQNLNLNLNIYYFCMVIMLMVSYTSSPMVIRLSAELRFAASNIGRIAVSSALITEMGCLLFFDVVVCWTKSNHISNGFLCTITISFVILINKYLSVWLNSRNRCQKYLKAAELLLILFVLLTSSMVIEILGYNSIISCFIIGLLFPKEGKTARTLIYKLGYSIYNFVLPIYFGYMGLQCDLIQVFRSLNKTTDTAILILLCIGSKLGGTLLVCRYLNIPTSEGIFIGFIMNTRGYADLLFIASIAKHSIDLDVEAYNMLIVSIILNTVISGIVVAFLAKGEAKMFSNNHTTIEPQQVEDELRILACVYDPRQVSAVLATILAMHGSRTSPSTTYLMHLIELVKKIKSNLLYHEKENGSLSDDEDSYGGNDVVDINNALDAFTLDTKILIHQKKTVSCFPSMYEDVCNEAEDLKATIILIPFHKHERIDGKLESGKESIIVTNQKILRHAPCSVGVIIERGLTKTFGFSELIESEATQNVATLFFGGPDDREAIAWSLRISKCPHINLTIIRFLPLSASSKNELINKNEVQYDEKEILMSLSGEESENDEIDNTFMVDFYNRHVTLGQIRYVENFVRDGKQTLECLKDVGDMYSLFVVGKGGRRNNSLTIGMSDWEECPELGTVGDVLASSDFDIHGSVLVIQQHRDAKKGLIHY</sequence>